<dbReference type="InterPro" id="IPR036986">
    <property type="entry name" value="S4_RNA-bd_sf"/>
</dbReference>
<evidence type="ECO:0000256" key="8">
    <source>
        <dbReference type="RuleBase" id="RU003699"/>
    </source>
</evidence>
<dbReference type="InterPro" id="IPR022801">
    <property type="entry name" value="Ribosomal_uS4"/>
</dbReference>
<dbReference type="PROSITE" id="PS50889">
    <property type="entry name" value="S4"/>
    <property type="match status" value="1"/>
</dbReference>
<dbReference type="InterPro" id="IPR018079">
    <property type="entry name" value="Ribosomal_uS4_CS"/>
</dbReference>
<evidence type="ECO:0000256" key="7">
    <source>
        <dbReference type="HAMAP-Rule" id="MF_01306"/>
    </source>
</evidence>
<keyword evidence="4 7" id="KW-0689">Ribosomal protein</keyword>
<comment type="function">
    <text evidence="7">One of the primary rRNA binding proteins, it binds directly to 16S rRNA where it nucleates assembly of the body of the 30S subunit.</text>
</comment>
<dbReference type="FunFam" id="3.10.290.10:FF:000001">
    <property type="entry name" value="30S ribosomal protein S4"/>
    <property type="match status" value="1"/>
</dbReference>
<comment type="function">
    <text evidence="7">With S5 and S12 plays an important role in translational accuracy.</text>
</comment>
<dbReference type="Gene3D" id="3.10.290.10">
    <property type="entry name" value="RNA-binding S4 domain"/>
    <property type="match status" value="1"/>
</dbReference>
<dbReference type="PANTHER" id="PTHR11831:SF4">
    <property type="entry name" value="SMALL RIBOSOMAL SUBUNIT PROTEIN US4M"/>
    <property type="match status" value="1"/>
</dbReference>
<keyword evidence="3 7" id="KW-0694">RNA-binding</keyword>
<dbReference type="InterPro" id="IPR002942">
    <property type="entry name" value="S4_RNA-bd"/>
</dbReference>
<feature type="domain" description="Small ribosomal subunit protein uS4 N-terminal" evidence="10">
    <location>
        <begin position="3"/>
        <end position="94"/>
    </location>
</feature>
<feature type="domain" description="RNA-binding S4" evidence="9">
    <location>
        <begin position="95"/>
        <end position="163"/>
    </location>
</feature>
<dbReference type="NCBIfam" id="TIGR01017">
    <property type="entry name" value="rpsD_bact"/>
    <property type="match status" value="1"/>
</dbReference>
<keyword evidence="5 7" id="KW-0687">Ribonucleoprotein</keyword>
<dbReference type="GO" id="GO:0015935">
    <property type="term" value="C:small ribosomal subunit"/>
    <property type="evidence" value="ECO:0007669"/>
    <property type="project" value="InterPro"/>
</dbReference>
<dbReference type="HAMAP" id="MF_01306_B">
    <property type="entry name" value="Ribosomal_uS4_B"/>
    <property type="match status" value="1"/>
</dbReference>
<evidence type="ECO:0000259" key="10">
    <source>
        <dbReference type="SMART" id="SM01390"/>
    </source>
</evidence>
<dbReference type="NCBIfam" id="NF003717">
    <property type="entry name" value="PRK05327.1"/>
    <property type="match status" value="1"/>
</dbReference>
<proteinExistence type="inferred from homology"/>
<dbReference type="SMART" id="SM01390">
    <property type="entry name" value="Ribosomal_S4"/>
    <property type="match status" value="1"/>
</dbReference>
<name>A0A1F5MJ16_9BACT</name>
<accession>A0A1F5MJ16</accession>
<dbReference type="Pfam" id="PF00163">
    <property type="entry name" value="Ribosomal_S4"/>
    <property type="match status" value="1"/>
</dbReference>
<dbReference type="EMBL" id="MFDO01000019">
    <property type="protein sequence ID" value="OGE65348.1"/>
    <property type="molecule type" value="Genomic_DNA"/>
</dbReference>
<dbReference type="PROSITE" id="PS00632">
    <property type="entry name" value="RIBOSOMAL_S4"/>
    <property type="match status" value="1"/>
</dbReference>
<evidence type="ECO:0000256" key="6">
    <source>
        <dbReference type="ARBA" id="ARBA00035254"/>
    </source>
</evidence>
<dbReference type="GO" id="GO:0006412">
    <property type="term" value="P:translation"/>
    <property type="evidence" value="ECO:0007669"/>
    <property type="project" value="UniProtKB-UniRule"/>
</dbReference>
<dbReference type="SUPFAM" id="SSF55174">
    <property type="entry name" value="Alpha-L RNA-binding motif"/>
    <property type="match status" value="1"/>
</dbReference>
<protein>
    <recommendedName>
        <fullName evidence="6 7">Small ribosomal subunit protein uS4</fullName>
    </recommendedName>
</protein>
<dbReference type="GO" id="GO:0042274">
    <property type="term" value="P:ribosomal small subunit biogenesis"/>
    <property type="evidence" value="ECO:0007669"/>
    <property type="project" value="TreeGrafter"/>
</dbReference>
<gene>
    <name evidence="7" type="primary">rpsD</name>
    <name evidence="11" type="ORF">A3B49_03640</name>
</gene>
<comment type="similarity">
    <text evidence="1 7 8">Belongs to the universal ribosomal protein uS4 family.</text>
</comment>
<sequence length="201" mass="22780">MARYTGPKRRLSRREGVALFAKDAAFIERKGAVVPGPHAGSRRPRKLSEYGVQLRAKQKTKRIYGLMEKQFRRYYIAASKSKGNTGHSLMSQLETRLDNVVYRLGFSPSRAGARQMVSHGHIDVDSKKVDIPSYMVKVGQTIAIRSKMLDNTQTVKSLKDSENPAPWLERKATVGKVVRLPQRDEMEQGVNESLIVEFYSR</sequence>
<keyword evidence="2 7" id="KW-0699">rRNA-binding</keyword>
<evidence type="ECO:0000256" key="5">
    <source>
        <dbReference type="ARBA" id="ARBA00023274"/>
    </source>
</evidence>
<comment type="subunit">
    <text evidence="7">Part of the 30S ribosomal subunit. Contacts protein S5. The interaction surface between S4 and S5 is involved in control of translational fidelity.</text>
</comment>
<dbReference type="Pfam" id="PF01479">
    <property type="entry name" value="S4"/>
    <property type="match status" value="1"/>
</dbReference>
<evidence type="ECO:0000313" key="12">
    <source>
        <dbReference type="Proteomes" id="UP000178017"/>
    </source>
</evidence>
<evidence type="ECO:0000256" key="3">
    <source>
        <dbReference type="ARBA" id="ARBA00022884"/>
    </source>
</evidence>
<evidence type="ECO:0000256" key="1">
    <source>
        <dbReference type="ARBA" id="ARBA00007465"/>
    </source>
</evidence>
<dbReference type="GO" id="GO:0019843">
    <property type="term" value="F:rRNA binding"/>
    <property type="evidence" value="ECO:0007669"/>
    <property type="project" value="UniProtKB-UniRule"/>
</dbReference>
<evidence type="ECO:0000313" key="11">
    <source>
        <dbReference type="EMBL" id="OGE65348.1"/>
    </source>
</evidence>
<evidence type="ECO:0000256" key="2">
    <source>
        <dbReference type="ARBA" id="ARBA00022730"/>
    </source>
</evidence>
<evidence type="ECO:0000259" key="9">
    <source>
        <dbReference type="SMART" id="SM00363"/>
    </source>
</evidence>
<dbReference type="Proteomes" id="UP000178017">
    <property type="component" value="Unassembled WGS sequence"/>
</dbReference>
<organism evidence="11 12">
    <name type="scientific">Candidatus Daviesbacteria bacterium RIFCSPLOWO2_01_FULL_40_24</name>
    <dbReference type="NCBI Taxonomy" id="1797787"/>
    <lineage>
        <taxon>Bacteria</taxon>
        <taxon>Candidatus Daviesiibacteriota</taxon>
    </lineage>
</organism>
<dbReference type="AlphaFoldDB" id="A0A1F5MJ16"/>
<reference evidence="11 12" key="1">
    <citation type="journal article" date="2016" name="Nat. Commun.">
        <title>Thousands of microbial genomes shed light on interconnected biogeochemical processes in an aquifer system.</title>
        <authorList>
            <person name="Anantharaman K."/>
            <person name="Brown C.T."/>
            <person name="Hug L.A."/>
            <person name="Sharon I."/>
            <person name="Castelle C.J."/>
            <person name="Probst A.J."/>
            <person name="Thomas B.C."/>
            <person name="Singh A."/>
            <person name="Wilkins M.J."/>
            <person name="Karaoz U."/>
            <person name="Brodie E.L."/>
            <person name="Williams K.H."/>
            <person name="Hubbard S.S."/>
            <person name="Banfield J.F."/>
        </authorList>
    </citation>
    <scope>NUCLEOTIDE SEQUENCE [LARGE SCALE GENOMIC DNA]</scope>
</reference>
<dbReference type="Gene3D" id="1.10.1050.10">
    <property type="entry name" value="Ribosomal Protein S4 Delta 41, Chain A, domain 1"/>
    <property type="match status" value="1"/>
</dbReference>
<dbReference type="InterPro" id="IPR001912">
    <property type="entry name" value="Ribosomal_uS4_N"/>
</dbReference>
<dbReference type="CDD" id="cd00165">
    <property type="entry name" value="S4"/>
    <property type="match status" value="1"/>
</dbReference>
<evidence type="ECO:0000256" key="4">
    <source>
        <dbReference type="ARBA" id="ARBA00022980"/>
    </source>
</evidence>
<dbReference type="InterPro" id="IPR005709">
    <property type="entry name" value="Ribosomal_uS4_bac-type"/>
</dbReference>
<dbReference type="GO" id="GO:0003735">
    <property type="term" value="F:structural constituent of ribosome"/>
    <property type="evidence" value="ECO:0007669"/>
    <property type="project" value="InterPro"/>
</dbReference>
<dbReference type="PANTHER" id="PTHR11831">
    <property type="entry name" value="30S 40S RIBOSOMAL PROTEIN"/>
    <property type="match status" value="1"/>
</dbReference>
<dbReference type="SMART" id="SM00363">
    <property type="entry name" value="S4"/>
    <property type="match status" value="1"/>
</dbReference>
<comment type="caution">
    <text evidence="11">The sequence shown here is derived from an EMBL/GenBank/DDBJ whole genome shotgun (WGS) entry which is preliminary data.</text>
</comment>